<keyword evidence="1" id="KW-0732">Signal</keyword>
<comment type="caution">
    <text evidence="2">The sequence shown here is derived from an EMBL/GenBank/DDBJ whole genome shotgun (WGS) entry which is preliminary data.</text>
</comment>
<feature type="signal peptide" evidence="1">
    <location>
        <begin position="1"/>
        <end position="21"/>
    </location>
</feature>
<accession>A0A6M0QSM6</accession>
<feature type="chain" id="PRO_5027033588" description="DUF3298 domain-containing protein" evidence="1">
    <location>
        <begin position="22"/>
        <end position="237"/>
    </location>
</feature>
<evidence type="ECO:0008006" key="4">
    <source>
        <dbReference type="Google" id="ProtNLM"/>
    </source>
</evidence>
<dbReference type="Proteomes" id="UP000477782">
    <property type="component" value="Unassembled WGS sequence"/>
</dbReference>
<proteinExistence type="predicted"/>
<dbReference type="AlphaFoldDB" id="A0A6M0QSM6"/>
<keyword evidence="3" id="KW-1185">Reference proteome</keyword>
<sequence>MTMAKNLVAVALLLVGAPGAAEEVSFTLKTRPDLAEGIAALPRLVGEGQAIRQINALLSAKDAEVLALAKDCNSDPPNSFYERSLAVTFDGPLLLSILVETAFYCPGAAHGLSWVEPLNFDVSLGTATDMHGVFPAAFIAKPTTDPKGYLPPRFTPEVAELYISSDPEIDPDCANLIRDNEGLFDVWPNAAQHGLTLMPFGLAYFFTFCQNPVTIPTATLRQLGFDKALLEALEASE</sequence>
<evidence type="ECO:0000313" key="2">
    <source>
        <dbReference type="EMBL" id="NEY90426.1"/>
    </source>
</evidence>
<dbReference type="EMBL" id="JAAIVJ010000004">
    <property type="protein sequence ID" value="NEY90426.1"/>
    <property type="molecule type" value="Genomic_DNA"/>
</dbReference>
<evidence type="ECO:0000313" key="3">
    <source>
        <dbReference type="Proteomes" id="UP000477782"/>
    </source>
</evidence>
<evidence type="ECO:0000256" key="1">
    <source>
        <dbReference type="SAM" id="SignalP"/>
    </source>
</evidence>
<gene>
    <name evidence="2" type="ORF">G4Z14_08965</name>
</gene>
<name>A0A6M0QSM6_9RHOB</name>
<organism evidence="2 3">
    <name type="scientific">Tabrizicola oligotrophica</name>
    <dbReference type="NCBI Taxonomy" id="2710650"/>
    <lineage>
        <taxon>Bacteria</taxon>
        <taxon>Pseudomonadati</taxon>
        <taxon>Pseudomonadota</taxon>
        <taxon>Alphaproteobacteria</taxon>
        <taxon>Rhodobacterales</taxon>
        <taxon>Paracoccaceae</taxon>
        <taxon>Tabrizicola</taxon>
    </lineage>
</organism>
<protein>
    <recommendedName>
        <fullName evidence="4">DUF3298 domain-containing protein</fullName>
    </recommendedName>
</protein>
<dbReference type="RefSeq" id="WP_164624880.1">
    <property type="nucleotide sequence ID" value="NZ_JAAIVJ010000004.1"/>
</dbReference>
<reference evidence="2 3" key="1">
    <citation type="submission" date="2020-02" db="EMBL/GenBank/DDBJ databases">
        <authorList>
            <person name="Chen W.-M."/>
        </authorList>
    </citation>
    <scope>NUCLEOTIDE SEQUENCE [LARGE SCALE GENOMIC DNA]</scope>
    <source>
        <strain evidence="2 3">KMS-5</strain>
    </source>
</reference>